<keyword evidence="5" id="KW-1133">Transmembrane helix</keyword>
<evidence type="ECO:0000256" key="1">
    <source>
        <dbReference type="ARBA" id="ARBA00022679"/>
    </source>
</evidence>
<feature type="compositionally biased region" description="Polar residues" evidence="4">
    <location>
        <begin position="550"/>
        <end position="568"/>
    </location>
</feature>
<keyword evidence="7" id="KW-1185">Reference proteome</keyword>
<feature type="compositionally biased region" description="Polar residues" evidence="4">
    <location>
        <begin position="107"/>
        <end position="122"/>
    </location>
</feature>
<feature type="region of interest" description="Disordered" evidence="4">
    <location>
        <begin position="1"/>
        <end position="57"/>
    </location>
</feature>
<keyword evidence="5" id="KW-0812">Transmembrane</keyword>
<dbReference type="Proteomes" id="UP000827284">
    <property type="component" value="Unassembled WGS sequence"/>
</dbReference>
<dbReference type="EMBL" id="BQFW01000014">
    <property type="protein sequence ID" value="GJJ78216.1"/>
    <property type="molecule type" value="Genomic_DNA"/>
</dbReference>
<dbReference type="AlphaFoldDB" id="A0A9P3HKD9"/>
<feature type="region of interest" description="Disordered" evidence="4">
    <location>
        <begin position="550"/>
        <end position="587"/>
    </location>
</feature>
<evidence type="ECO:0000256" key="2">
    <source>
        <dbReference type="ARBA" id="ARBA00023253"/>
    </source>
</evidence>
<keyword evidence="3" id="KW-0119">Carbohydrate metabolism</keyword>
<sequence length="865" mass="96640">MHDNSSLNGSSPLPLPSPTSRSSISSSSILVSSPTSLKSATSPKKRQVHWHPSVNQRQGAKRNRQIFLLLSVLFSFSSLTMVLYHYSGCNISTGYCKRSVTDQASKFSAGQRQQGQGITSSLPFGGKGLFAGTSGNHPNPSSRGDPWRFFHGARHGDTLQPSSMDDSEGEEEYREDDEYEDEDDSDDGRSEGYFDEDNDVDRNDDQGSDDENAGDDNMEDQEEGEDRRNAAGKEINADSALMMLIMDDDNEQIEKVVAAAEDSGDETLDEDSQKYGSDVDPSESSWDEEAAQQDEALVDIWNESSSESLSEEDFLELEEDYVVPFRNRPFGSHPQQPQPSTVGISLRSRLDPSTKYMVYLPSGGLNFQFYGMLRAVMLAKSLGRTLILPPITASRLEDSPSRDSQPWSDFFDLDTFMQLTGAKVIELQDLRDISHPSEGLRCHVTCDVGATHPLDNTAKTFLREWKFDLTLDSTLAEGTPLTGFNGLVQSLRVQEENEPSLVCITNAFKVEVPEREDWDLFGRYLYFKPRVQKFFVELVQALNNGYDGIPSSSSSTAELRSWQEQMQAQRKYVNEQAGGEHDDLTDRPSRAMIYPYNEHADHQDMAVTIDRTRPVNTGASHNDVSNNNRDDFYEHTHSNNHLNNGYYTDHRINSDHGAVPALGSYIAIHVVRGPEFANYCQLHFPYQRRLFQQHQISSSLSSCLPTAQELALKLHTAQVHNPQLQGLPVYVIVSSSSTASSSTTSSYSSSNLLSSSGEELSGETTLFEDEDGGVNNGQRLQEGTAYMADREEHQRELNEFRAMGWHVLDHQAMGSRRVLGFFGAQMIEQLFMAKAQAMIGVRVSSAAMIGAYRQEDWHGRRAIFM</sequence>
<name>A0A9P3HKD9_9FUNG</name>
<reference evidence="6" key="1">
    <citation type="submission" date="2021-11" db="EMBL/GenBank/DDBJ databases">
        <authorList>
            <person name="Herlambang A."/>
            <person name="Guo Y."/>
            <person name="Takashima Y."/>
            <person name="Nishizawa T."/>
        </authorList>
    </citation>
    <scope>NUCLEOTIDE SEQUENCE</scope>
    <source>
        <strain evidence="6">E1425</strain>
    </source>
</reference>
<comment type="caution">
    <text evidence="6">The sequence shown here is derived from an EMBL/GenBank/DDBJ whole genome shotgun (WGS) entry which is preliminary data.</text>
</comment>
<keyword evidence="2" id="KW-0294">Fucose metabolism</keyword>
<feature type="compositionally biased region" description="Low complexity" evidence="4">
    <location>
        <begin position="1"/>
        <end position="39"/>
    </location>
</feature>
<dbReference type="GO" id="GO:0006004">
    <property type="term" value="P:fucose metabolic process"/>
    <property type="evidence" value="ECO:0007669"/>
    <property type="project" value="UniProtKB-KW"/>
</dbReference>
<protein>
    <recommendedName>
        <fullName evidence="8">O-fucosyltransferase family protein</fullName>
    </recommendedName>
</protein>
<dbReference type="Pfam" id="PF10250">
    <property type="entry name" value="O-FucT"/>
    <property type="match status" value="1"/>
</dbReference>
<proteinExistence type="predicted"/>
<evidence type="ECO:0000313" key="6">
    <source>
        <dbReference type="EMBL" id="GJJ78216.1"/>
    </source>
</evidence>
<accession>A0A9P3HKD9</accession>
<feature type="compositionally biased region" description="Acidic residues" evidence="4">
    <location>
        <begin position="206"/>
        <end position="224"/>
    </location>
</feature>
<feature type="compositionally biased region" description="Polar residues" evidence="4">
    <location>
        <begin position="133"/>
        <end position="142"/>
    </location>
</feature>
<feature type="region of interest" description="Disordered" evidence="4">
    <location>
        <begin position="739"/>
        <end position="761"/>
    </location>
</feature>
<feature type="region of interest" description="Disordered" evidence="4">
    <location>
        <begin position="107"/>
        <end position="236"/>
    </location>
</feature>
<keyword evidence="5" id="KW-0472">Membrane</keyword>
<keyword evidence="1" id="KW-0808">Transferase</keyword>
<evidence type="ECO:0000256" key="4">
    <source>
        <dbReference type="SAM" id="MobiDB-lite"/>
    </source>
</evidence>
<dbReference type="OrthoDB" id="1882547at2759"/>
<organism evidence="6 7">
    <name type="scientific">Entomortierella parvispora</name>
    <dbReference type="NCBI Taxonomy" id="205924"/>
    <lineage>
        <taxon>Eukaryota</taxon>
        <taxon>Fungi</taxon>
        <taxon>Fungi incertae sedis</taxon>
        <taxon>Mucoromycota</taxon>
        <taxon>Mortierellomycotina</taxon>
        <taxon>Mortierellomycetes</taxon>
        <taxon>Mortierellales</taxon>
        <taxon>Mortierellaceae</taxon>
        <taxon>Entomortierella</taxon>
    </lineage>
</organism>
<evidence type="ECO:0000256" key="5">
    <source>
        <dbReference type="SAM" id="Phobius"/>
    </source>
</evidence>
<reference evidence="6" key="2">
    <citation type="journal article" date="2022" name="Microbiol. Resour. Announc.">
        <title>Whole-Genome Sequence of Entomortierella parvispora E1425, a Mucoromycotan Fungus Associated with Burkholderiaceae-Related Endosymbiotic Bacteria.</title>
        <authorList>
            <person name="Herlambang A."/>
            <person name="Guo Y."/>
            <person name="Takashima Y."/>
            <person name="Narisawa K."/>
            <person name="Ohta H."/>
            <person name="Nishizawa T."/>
        </authorList>
    </citation>
    <scope>NUCLEOTIDE SEQUENCE</scope>
    <source>
        <strain evidence="6">E1425</strain>
    </source>
</reference>
<feature type="transmembrane region" description="Helical" evidence="5">
    <location>
        <begin position="66"/>
        <end position="86"/>
    </location>
</feature>
<dbReference type="InterPro" id="IPR019378">
    <property type="entry name" value="GDP-Fuc_O-FucTrfase"/>
</dbReference>
<dbReference type="Gene3D" id="3.40.50.11340">
    <property type="match status" value="1"/>
</dbReference>
<evidence type="ECO:0000256" key="3">
    <source>
        <dbReference type="ARBA" id="ARBA00023277"/>
    </source>
</evidence>
<feature type="compositionally biased region" description="Basic and acidic residues" evidence="4">
    <location>
        <begin position="578"/>
        <end position="587"/>
    </location>
</feature>
<feature type="compositionally biased region" description="Acidic residues" evidence="4">
    <location>
        <begin position="165"/>
        <end position="186"/>
    </location>
</feature>
<feature type="region of interest" description="Disordered" evidence="4">
    <location>
        <begin position="260"/>
        <end position="291"/>
    </location>
</feature>
<dbReference type="GO" id="GO:0016740">
    <property type="term" value="F:transferase activity"/>
    <property type="evidence" value="ECO:0007669"/>
    <property type="project" value="UniProtKB-KW"/>
</dbReference>
<gene>
    <name evidence="6" type="ORF">EMPS_10575</name>
</gene>
<evidence type="ECO:0008006" key="8">
    <source>
        <dbReference type="Google" id="ProtNLM"/>
    </source>
</evidence>
<evidence type="ECO:0000313" key="7">
    <source>
        <dbReference type="Proteomes" id="UP000827284"/>
    </source>
</evidence>